<keyword evidence="3" id="KW-1185">Reference proteome</keyword>
<feature type="region of interest" description="Disordered" evidence="1">
    <location>
        <begin position="89"/>
        <end position="124"/>
    </location>
</feature>
<evidence type="ECO:0000256" key="1">
    <source>
        <dbReference type="SAM" id="MobiDB-lite"/>
    </source>
</evidence>
<sequence>MGPIKLPFAPKDILPNIVSHRLTFSTTRISFMVDDHPKAMLSSCAVELKFIVSTPRFLPFTLVLGDGSSQMQAGLKKVIRKVKDEEITRRDGASLHQSRLSQMSVALATSSSSSAPEVAAAHHD</sequence>
<organism evidence="2 3">
    <name type="scientific">Circinella minor</name>
    <dbReference type="NCBI Taxonomy" id="1195481"/>
    <lineage>
        <taxon>Eukaryota</taxon>
        <taxon>Fungi</taxon>
        <taxon>Fungi incertae sedis</taxon>
        <taxon>Mucoromycota</taxon>
        <taxon>Mucoromycotina</taxon>
        <taxon>Mucoromycetes</taxon>
        <taxon>Mucorales</taxon>
        <taxon>Lichtheimiaceae</taxon>
        <taxon>Circinella</taxon>
    </lineage>
</organism>
<name>A0A8H7RKW6_9FUNG</name>
<proteinExistence type="predicted"/>
<dbReference type="EMBL" id="JAEPRB010000802">
    <property type="protein sequence ID" value="KAG2211531.1"/>
    <property type="molecule type" value="Genomic_DNA"/>
</dbReference>
<gene>
    <name evidence="2" type="ORF">INT45_002606</name>
</gene>
<evidence type="ECO:0000313" key="3">
    <source>
        <dbReference type="Proteomes" id="UP000646827"/>
    </source>
</evidence>
<evidence type="ECO:0000313" key="2">
    <source>
        <dbReference type="EMBL" id="KAG2211531.1"/>
    </source>
</evidence>
<comment type="caution">
    <text evidence="2">The sequence shown here is derived from an EMBL/GenBank/DDBJ whole genome shotgun (WGS) entry which is preliminary data.</text>
</comment>
<protein>
    <submittedName>
        <fullName evidence="2">Uncharacterized protein</fullName>
    </submittedName>
</protein>
<feature type="compositionally biased region" description="Low complexity" evidence="1">
    <location>
        <begin position="104"/>
        <end position="124"/>
    </location>
</feature>
<reference evidence="2 3" key="1">
    <citation type="submission" date="2020-12" db="EMBL/GenBank/DDBJ databases">
        <title>Metabolic potential, ecology and presence of endohyphal bacteria is reflected in genomic diversity of Mucoromycotina.</title>
        <authorList>
            <person name="Muszewska A."/>
            <person name="Okrasinska A."/>
            <person name="Steczkiewicz K."/>
            <person name="Drgas O."/>
            <person name="Orlowska M."/>
            <person name="Perlinska-Lenart U."/>
            <person name="Aleksandrzak-Piekarczyk T."/>
            <person name="Szatraj K."/>
            <person name="Zielenkiewicz U."/>
            <person name="Pilsyk S."/>
            <person name="Malc E."/>
            <person name="Mieczkowski P."/>
            <person name="Kruszewska J.S."/>
            <person name="Biernat P."/>
            <person name="Pawlowska J."/>
        </authorList>
    </citation>
    <scope>NUCLEOTIDE SEQUENCE [LARGE SCALE GENOMIC DNA]</scope>
    <source>
        <strain evidence="2 3">CBS 142.35</strain>
    </source>
</reference>
<dbReference type="AlphaFoldDB" id="A0A8H7RKW6"/>
<accession>A0A8H7RKW6</accession>
<dbReference type="Proteomes" id="UP000646827">
    <property type="component" value="Unassembled WGS sequence"/>
</dbReference>